<evidence type="ECO:0000313" key="3">
    <source>
        <dbReference type="Proteomes" id="UP001148313"/>
    </source>
</evidence>
<organism evidence="2 3">
    <name type="scientific">Hoeflea poritis</name>
    <dbReference type="NCBI Taxonomy" id="2993659"/>
    <lineage>
        <taxon>Bacteria</taxon>
        <taxon>Pseudomonadati</taxon>
        <taxon>Pseudomonadota</taxon>
        <taxon>Alphaproteobacteria</taxon>
        <taxon>Hyphomicrobiales</taxon>
        <taxon>Rhizobiaceae</taxon>
        <taxon>Hoeflea</taxon>
    </lineage>
</organism>
<dbReference type="PANTHER" id="PTHR46211:SF1">
    <property type="entry name" value="GLYCEROPHOSPHODIESTER PHOSPHODIESTERASE, CYTOPLASMIC"/>
    <property type="match status" value="1"/>
</dbReference>
<feature type="domain" description="GP-PDE" evidence="1">
    <location>
        <begin position="8"/>
        <end position="250"/>
    </location>
</feature>
<evidence type="ECO:0000259" key="1">
    <source>
        <dbReference type="PROSITE" id="PS51704"/>
    </source>
</evidence>
<accession>A0ABT4VGZ7</accession>
<reference evidence="2" key="1">
    <citation type="submission" date="2022-11" db="EMBL/GenBank/DDBJ databases">
        <title>Hoeflea poritis sp. nov., isolated from scleractinian coral Porites lutea.</title>
        <authorList>
            <person name="Zhang G."/>
            <person name="Wei Q."/>
            <person name="Cai L."/>
        </authorList>
    </citation>
    <scope>NUCLEOTIDE SEQUENCE</scope>
    <source>
        <strain evidence="2">E7-10</strain>
    </source>
</reference>
<proteinExistence type="predicted"/>
<dbReference type="Pfam" id="PF03009">
    <property type="entry name" value="GDPD"/>
    <property type="match status" value="1"/>
</dbReference>
<dbReference type="InterPro" id="IPR030395">
    <property type="entry name" value="GP_PDE_dom"/>
</dbReference>
<name>A0ABT4VGZ7_9HYPH</name>
<comment type="caution">
    <text evidence="2">The sequence shown here is derived from an EMBL/GenBank/DDBJ whole genome shotgun (WGS) entry which is preliminary data.</text>
</comment>
<sequence length="250" mass="27386">MPHRWITKRPIAHRGYHDMNNAVWENTPSAFARAIDADFPIECDLQLSSDDVAIVFHDYDTKRLCGVDGTVREMTAEALTALHIGGTKDSVPTFRQLLEQVGGRVGLVVEIKSPAPEDIEAFTNAVLHDLEGYDGAVVLMSFDTALLEALADSGTKWPIGLVAAEFNEAERRKNEAALKLPISFISFCVDHVPSDFITLARDKGLTVISWTVRDAASEKIAAEHTDQITFEGFDPMDLSAGSEALDKAND</sequence>
<dbReference type="Gene3D" id="3.20.20.190">
    <property type="entry name" value="Phosphatidylinositol (PI) phosphodiesterase"/>
    <property type="match status" value="1"/>
</dbReference>
<dbReference type="Proteomes" id="UP001148313">
    <property type="component" value="Unassembled WGS sequence"/>
</dbReference>
<protein>
    <submittedName>
        <fullName evidence="2">Glycerophosphodiester phosphodiesterase family protein</fullName>
    </submittedName>
</protein>
<dbReference type="InterPro" id="IPR017946">
    <property type="entry name" value="PLC-like_Pdiesterase_TIM-brl"/>
</dbReference>
<dbReference type="EMBL" id="JAPJZH010000001">
    <property type="protein sequence ID" value="MDA4843955.1"/>
    <property type="molecule type" value="Genomic_DNA"/>
</dbReference>
<dbReference type="PANTHER" id="PTHR46211">
    <property type="entry name" value="GLYCEROPHOSPHORYL DIESTER PHOSPHODIESTERASE"/>
    <property type="match status" value="1"/>
</dbReference>
<dbReference type="SUPFAM" id="SSF51695">
    <property type="entry name" value="PLC-like phosphodiesterases"/>
    <property type="match status" value="1"/>
</dbReference>
<gene>
    <name evidence="2" type="ORF">OOZ53_01275</name>
</gene>
<keyword evidence="3" id="KW-1185">Reference proteome</keyword>
<dbReference type="RefSeq" id="WP_271087470.1">
    <property type="nucleotide sequence ID" value="NZ_JAPJZH010000001.1"/>
</dbReference>
<dbReference type="PROSITE" id="PS51704">
    <property type="entry name" value="GP_PDE"/>
    <property type="match status" value="1"/>
</dbReference>
<evidence type="ECO:0000313" key="2">
    <source>
        <dbReference type="EMBL" id="MDA4843955.1"/>
    </source>
</evidence>